<dbReference type="EMBL" id="RJVP01000005">
    <property type="protein sequence ID" value="ROH85531.1"/>
    <property type="molecule type" value="Genomic_DNA"/>
</dbReference>
<dbReference type="Pfam" id="PF08670">
    <property type="entry name" value="MEKHLA"/>
    <property type="match status" value="1"/>
</dbReference>
<dbReference type="Proteomes" id="UP000275137">
    <property type="component" value="Unassembled WGS sequence"/>
</dbReference>
<keyword evidence="3" id="KW-1185">Reference proteome</keyword>
<gene>
    <name evidence="2" type="ORF">ED236_10160</name>
</gene>
<name>A0A3N0UZ56_9PROT</name>
<reference evidence="2 3" key="1">
    <citation type="submission" date="2018-10" db="EMBL/GenBank/DDBJ databases">
        <authorList>
            <person name="Chen W.-M."/>
        </authorList>
    </citation>
    <scope>NUCLEOTIDE SEQUENCE [LARGE SCALE GENOMIC DNA]</scope>
    <source>
        <strain evidence="2 3">H-5</strain>
    </source>
</reference>
<dbReference type="InterPro" id="IPR035965">
    <property type="entry name" value="PAS-like_dom_sf"/>
</dbReference>
<sequence length="153" mass="17399">MANDKYTRVNDDVFLQQHSLLLCQSYRHWTGQDLLLAEPGQLVSTLMQAPFAVVSHDTQDDPIFNYANLRAQQLFGMDWQQITALPSRLSAEAMLREERAMLLERVQTNGYIDDYCGVRIASDGSCFTIRNATVWNLIDSQGRYCGQAAKFDV</sequence>
<protein>
    <submittedName>
        <fullName evidence="2">MEKHLA domain-containing protein</fullName>
    </submittedName>
</protein>
<accession>A0A3N0UZ56</accession>
<dbReference type="AlphaFoldDB" id="A0A3N0UZ56"/>
<dbReference type="InterPro" id="IPR013978">
    <property type="entry name" value="MEKHLA"/>
</dbReference>
<dbReference type="RefSeq" id="WP_123237850.1">
    <property type="nucleotide sequence ID" value="NZ_RJVP01000005.1"/>
</dbReference>
<evidence type="ECO:0000313" key="3">
    <source>
        <dbReference type="Proteomes" id="UP000275137"/>
    </source>
</evidence>
<feature type="domain" description="MEKHLA" evidence="1">
    <location>
        <begin position="17"/>
        <end position="152"/>
    </location>
</feature>
<organism evidence="2 3">
    <name type="scientific">Pseudomethylobacillus aquaticus</name>
    <dbReference type="NCBI Taxonomy" id="2676064"/>
    <lineage>
        <taxon>Bacteria</taxon>
        <taxon>Pseudomonadati</taxon>
        <taxon>Pseudomonadota</taxon>
        <taxon>Betaproteobacteria</taxon>
        <taxon>Nitrosomonadales</taxon>
        <taxon>Methylophilaceae</taxon>
        <taxon>Pseudomethylobacillus</taxon>
    </lineage>
</organism>
<comment type="caution">
    <text evidence="2">The sequence shown here is derived from an EMBL/GenBank/DDBJ whole genome shotgun (WGS) entry which is preliminary data.</text>
</comment>
<proteinExistence type="predicted"/>
<evidence type="ECO:0000259" key="1">
    <source>
        <dbReference type="Pfam" id="PF08670"/>
    </source>
</evidence>
<dbReference type="SUPFAM" id="SSF55785">
    <property type="entry name" value="PYP-like sensor domain (PAS domain)"/>
    <property type="match status" value="1"/>
</dbReference>
<evidence type="ECO:0000313" key="2">
    <source>
        <dbReference type="EMBL" id="ROH85531.1"/>
    </source>
</evidence>